<feature type="transmembrane region" description="Helical" evidence="6">
    <location>
        <begin position="64"/>
        <end position="82"/>
    </location>
</feature>
<evidence type="ECO:0000313" key="8">
    <source>
        <dbReference type="Proteomes" id="UP000198535"/>
    </source>
</evidence>
<dbReference type="AlphaFoldDB" id="A0A1I4NHA3"/>
<dbReference type="GO" id="GO:0005886">
    <property type="term" value="C:plasma membrane"/>
    <property type="evidence" value="ECO:0007669"/>
    <property type="project" value="TreeGrafter"/>
</dbReference>
<gene>
    <name evidence="7" type="ORF">SAMN04488696_0042</name>
</gene>
<keyword evidence="3 6" id="KW-0812">Transmembrane</keyword>
<keyword evidence="4 6" id="KW-1133">Transmembrane helix</keyword>
<dbReference type="Pfam" id="PF03649">
    <property type="entry name" value="UPF0014"/>
    <property type="match status" value="1"/>
</dbReference>
<evidence type="ECO:0000256" key="4">
    <source>
        <dbReference type="ARBA" id="ARBA00022989"/>
    </source>
</evidence>
<sequence>MESYDISLEGMFFSFFLLLIPILISYYMGLKLISPTIESALRMVLQLLFVGFFLTFVFDLNNALLNIAWVLVMIFVASHTVLKSAELRAGRLLPMLTFFMVVTNLTMLLYFNRFIIDLNNLFDARYFIPIGGMVLGNSLRANIIGMENFCNDIRRNENRYLFRLSMGAEKTEALAPYLRKSVGVALKPTLANMATIGIVFLPGMMTGQILAGASPLVAIEYQIAIMITIFVTTIVNVLLGLLVLMHRGFDEYGMFRKEMMRNS</sequence>
<comment type="subcellular location">
    <subcellularLocation>
        <location evidence="1">Membrane</location>
        <topology evidence="1">Multi-pass membrane protein</topology>
    </subcellularLocation>
</comment>
<name>A0A1I4NHA3_9EURY</name>
<keyword evidence="8" id="KW-1185">Reference proteome</keyword>
<evidence type="ECO:0000256" key="6">
    <source>
        <dbReference type="SAM" id="Phobius"/>
    </source>
</evidence>
<feature type="transmembrane region" description="Helical" evidence="6">
    <location>
        <begin position="126"/>
        <end position="145"/>
    </location>
</feature>
<dbReference type="STRING" id="487685.SAMN04488696_0042"/>
<dbReference type="RefSeq" id="WP_091931542.1">
    <property type="nucleotide sequence ID" value="NZ_FOUJ01000001.1"/>
</dbReference>
<evidence type="ECO:0000256" key="2">
    <source>
        <dbReference type="ARBA" id="ARBA00005268"/>
    </source>
</evidence>
<proteinExistence type="inferred from homology"/>
<feature type="transmembrane region" description="Helical" evidence="6">
    <location>
        <begin position="89"/>
        <end position="111"/>
    </location>
</feature>
<dbReference type="PANTHER" id="PTHR30028:SF0">
    <property type="entry name" value="PROTEIN ALUMINUM SENSITIVE 3"/>
    <property type="match status" value="1"/>
</dbReference>
<evidence type="ECO:0000256" key="1">
    <source>
        <dbReference type="ARBA" id="ARBA00004141"/>
    </source>
</evidence>
<feature type="transmembrane region" description="Helical" evidence="6">
    <location>
        <begin position="6"/>
        <end position="28"/>
    </location>
</feature>
<dbReference type="OrthoDB" id="148038at2157"/>
<dbReference type="InterPro" id="IPR005226">
    <property type="entry name" value="UPF0014_fam"/>
</dbReference>
<feature type="transmembrane region" description="Helical" evidence="6">
    <location>
        <begin position="40"/>
        <end position="58"/>
    </location>
</feature>
<organism evidence="7 8">
    <name type="scientific">Methanolobus profundi</name>
    <dbReference type="NCBI Taxonomy" id="487685"/>
    <lineage>
        <taxon>Archaea</taxon>
        <taxon>Methanobacteriati</taxon>
        <taxon>Methanobacteriota</taxon>
        <taxon>Stenosarchaea group</taxon>
        <taxon>Methanomicrobia</taxon>
        <taxon>Methanosarcinales</taxon>
        <taxon>Methanosarcinaceae</taxon>
        <taxon>Methanolobus</taxon>
    </lineage>
</organism>
<dbReference type="EMBL" id="FOUJ01000001">
    <property type="protein sequence ID" value="SFM14720.1"/>
    <property type="molecule type" value="Genomic_DNA"/>
</dbReference>
<feature type="transmembrane region" description="Helical" evidence="6">
    <location>
        <begin position="223"/>
        <end position="244"/>
    </location>
</feature>
<accession>A0A1I4NHA3</accession>
<evidence type="ECO:0000256" key="3">
    <source>
        <dbReference type="ARBA" id="ARBA00022692"/>
    </source>
</evidence>
<evidence type="ECO:0000313" key="7">
    <source>
        <dbReference type="EMBL" id="SFM14720.1"/>
    </source>
</evidence>
<feature type="transmembrane region" description="Helical" evidence="6">
    <location>
        <begin position="189"/>
        <end position="211"/>
    </location>
</feature>
<reference evidence="8" key="1">
    <citation type="submission" date="2016-10" db="EMBL/GenBank/DDBJ databases">
        <authorList>
            <person name="Varghese N."/>
            <person name="Submissions S."/>
        </authorList>
    </citation>
    <scope>NUCLEOTIDE SEQUENCE [LARGE SCALE GENOMIC DNA]</scope>
    <source>
        <strain evidence="8">Mob M</strain>
    </source>
</reference>
<dbReference type="PANTHER" id="PTHR30028">
    <property type="entry name" value="UPF0014 INNER MEMBRANE PROTEIN YBBM-RELATED"/>
    <property type="match status" value="1"/>
</dbReference>
<protein>
    <submittedName>
        <fullName evidence="7">Putative ABC transport system permease protein</fullName>
    </submittedName>
</protein>
<dbReference type="Proteomes" id="UP000198535">
    <property type="component" value="Unassembled WGS sequence"/>
</dbReference>
<keyword evidence="5 6" id="KW-0472">Membrane</keyword>
<comment type="similarity">
    <text evidence="2">Belongs to the UPF0014 family.</text>
</comment>
<evidence type="ECO:0000256" key="5">
    <source>
        <dbReference type="ARBA" id="ARBA00023136"/>
    </source>
</evidence>